<dbReference type="SUPFAM" id="SSF103642">
    <property type="entry name" value="Sec-C motif"/>
    <property type="match status" value="1"/>
</dbReference>
<dbReference type="OrthoDB" id="5503541at2"/>
<evidence type="ECO:0000313" key="2">
    <source>
        <dbReference type="Proteomes" id="UP000236340"/>
    </source>
</evidence>
<dbReference type="AlphaFoldDB" id="A0A2K2H957"/>
<dbReference type="EMBL" id="PPFX01000022">
    <property type="protein sequence ID" value="PNU19855.1"/>
    <property type="molecule type" value="Genomic_DNA"/>
</dbReference>
<dbReference type="InterPro" id="IPR004027">
    <property type="entry name" value="SEC_C_motif"/>
</dbReference>
<dbReference type="Gene3D" id="3.10.450.50">
    <property type="match status" value="1"/>
</dbReference>
<accession>A0A2K2H957</accession>
<comment type="caution">
    <text evidence="1">The sequence shown here is derived from an EMBL/GenBank/DDBJ whole genome shotgun (WGS) entry which is preliminary data.</text>
</comment>
<dbReference type="Proteomes" id="UP000236340">
    <property type="component" value="Unassembled WGS sequence"/>
</dbReference>
<name>A0A2K2H957_9BACT</name>
<sequence>MTIETALESLKPFCSKIPTDALNFIRSNWSEAEPLLLAELDHCIDDPSRTEQSALFFYALFLCAQQRCEAAFERYLRILRLPNLLLDNLIGDVLTENMKGMLARTCGDRVDSLKALVEDETVNEFARSAALRALLDLVLIGSLAHSEMAEYCTELLTGRLEKCPSHIWDAAVFMAEQLHLVETLPLIETAFQQGLMEPGFQSLAEIKRVLSRPQDEKGLAARRETAASFDMVREMSLFARNWEDGAGLAPEDPAELLAEPRAARLRQFLPKTGKVGRNEPCPCGSGKKYKKCCIDQKTVPIPQDAIPASAHLTPADEWIGAGYYYLEEHWPRNALSCWQNAWPEVKKILPETVDDPDSDECNRLFTSCDFFSNWLQDCLHLIEERMTVDLGAVQFGLQFCREVAERFSGMRQLAKNNLQELTAHLLLTLGDRTPAFSLLERMIEEQPNTAQGYVVMADLFSVDAQRFNLRVDFARARQLLLQALDKATDCEGWDVEARLEYLTESVCVGS</sequence>
<dbReference type="InterPro" id="IPR010602">
    <property type="entry name" value="DUF1186"/>
</dbReference>
<dbReference type="Pfam" id="PF06685">
    <property type="entry name" value="DUF1186"/>
    <property type="match status" value="1"/>
</dbReference>
<gene>
    <name evidence="1" type="ORF">C2E25_10510</name>
</gene>
<reference evidence="1 2" key="1">
    <citation type="journal article" date="2018" name="Genome Announc.">
        <title>Genome Sequence of Geothermobacter sp. HR-1 Iron Reducer from the Loihi Seamount.</title>
        <authorList>
            <person name="Smith H."/>
            <person name="Abuyen K."/>
            <person name="Tremblay J."/>
            <person name="Savalia P."/>
            <person name="Perez-Rodriguez I."/>
            <person name="Emerson D."/>
            <person name="Tully B."/>
            <person name="Amend J."/>
        </authorList>
    </citation>
    <scope>NUCLEOTIDE SEQUENCE [LARGE SCALE GENOMIC DNA]</scope>
    <source>
        <strain evidence="1 2">HR-1</strain>
    </source>
</reference>
<dbReference type="RefSeq" id="WP_103115699.1">
    <property type="nucleotide sequence ID" value="NZ_PPFX01000022.1"/>
</dbReference>
<dbReference type="Pfam" id="PF02810">
    <property type="entry name" value="SEC-C"/>
    <property type="match status" value="1"/>
</dbReference>
<organism evidence="1 2">
    <name type="scientific">Geothermobacter hydrogeniphilus</name>
    <dbReference type="NCBI Taxonomy" id="1969733"/>
    <lineage>
        <taxon>Bacteria</taxon>
        <taxon>Pseudomonadati</taxon>
        <taxon>Thermodesulfobacteriota</taxon>
        <taxon>Desulfuromonadia</taxon>
        <taxon>Desulfuromonadales</taxon>
        <taxon>Geothermobacteraceae</taxon>
        <taxon>Geothermobacter</taxon>
    </lineage>
</organism>
<protein>
    <recommendedName>
        <fullName evidence="3">SEC-C motif-containing protein</fullName>
    </recommendedName>
</protein>
<evidence type="ECO:0000313" key="1">
    <source>
        <dbReference type="EMBL" id="PNU19855.1"/>
    </source>
</evidence>
<evidence type="ECO:0008006" key="3">
    <source>
        <dbReference type="Google" id="ProtNLM"/>
    </source>
</evidence>
<proteinExistence type="predicted"/>